<comment type="caution">
    <text evidence="2">The sequence shown here is derived from an EMBL/GenBank/DDBJ whole genome shotgun (WGS) entry which is preliminary data.</text>
</comment>
<dbReference type="Gene3D" id="2.130.10.10">
    <property type="entry name" value="YVTN repeat-like/Quinoprotein amine dehydrogenase"/>
    <property type="match status" value="1"/>
</dbReference>
<feature type="region of interest" description="Disordered" evidence="1">
    <location>
        <begin position="390"/>
        <end position="432"/>
    </location>
</feature>
<dbReference type="EMBL" id="RRCN01000001">
    <property type="protein sequence ID" value="RRJ67432.1"/>
    <property type="molecule type" value="Genomic_DNA"/>
</dbReference>
<gene>
    <name evidence="2" type="ORF">EHV15_06180</name>
</gene>
<dbReference type="Proteomes" id="UP000267017">
    <property type="component" value="Unassembled WGS sequence"/>
</dbReference>
<dbReference type="PANTHER" id="PTHR43118:SF1">
    <property type="entry name" value="RHAMNOGALACTURONAN LYASE (EUROFUNG)"/>
    <property type="match status" value="1"/>
</dbReference>
<evidence type="ECO:0000256" key="1">
    <source>
        <dbReference type="SAM" id="MobiDB-lite"/>
    </source>
</evidence>
<evidence type="ECO:0000313" key="2">
    <source>
        <dbReference type="EMBL" id="RRJ67432.1"/>
    </source>
</evidence>
<evidence type="ECO:0008006" key="4">
    <source>
        <dbReference type="Google" id="ProtNLM"/>
    </source>
</evidence>
<accession>A0A3P3UAQ2</accession>
<sequence>MDISAAGPRCKMLLGDLNGDGRMEMLLVQPDNRQDVRYIPHQVQCLTVFDLDGRLLWQHGKPDPGAGSQGSDYPAQIYDLDGDGKLEVLCVMNGRFYVLAGEDGSVKKVYDLPDPEAHDCIVIANLSGGGRASDILLKDRYRRIWALNHDFELLWTHEGNTGHYPWACDLNGDGYDELMAGYDLLDHQGNVLWSCRDLEDHADCIWVGDVNGDGAPELVIGGSVTVMYSRDGEELWRYEGSIESQHIALGKFRSDLPGLQIAGLDRMVREDDGKGLKGKDALFMLDGEGRELWKEERQTSGWLTIAETVSGWYPGAPDYILAYRRGGGVFPALYDGEQRIVTQFDHEGYAVHGDLLGRGTEQVIIYDDDLAVLFASGPLELSGAFDAGSNGFDSLGGESPSENSRPPGPLPQPKRLYNSTLYPGGEIDWRKG</sequence>
<keyword evidence="3" id="KW-1185">Reference proteome</keyword>
<dbReference type="PANTHER" id="PTHR43118">
    <property type="entry name" value="RHAMNOGALACTURONAN LYASE (EUROFUNG)"/>
    <property type="match status" value="1"/>
</dbReference>
<name>A0A3P3UAQ2_9BACL</name>
<protein>
    <recommendedName>
        <fullName evidence="4">VCBS repeat-containing protein</fullName>
    </recommendedName>
</protein>
<organism evidence="2 3">
    <name type="scientific">Paenibacillus oralis</name>
    <dbReference type="NCBI Taxonomy" id="2490856"/>
    <lineage>
        <taxon>Bacteria</taxon>
        <taxon>Bacillati</taxon>
        <taxon>Bacillota</taxon>
        <taxon>Bacilli</taxon>
        <taxon>Bacillales</taxon>
        <taxon>Paenibacillaceae</taxon>
        <taxon>Paenibacillus</taxon>
    </lineage>
</organism>
<dbReference type="AlphaFoldDB" id="A0A3P3UAQ2"/>
<proteinExistence type="predicted"/>
<dbReference type="InterPro" id="IPR015943">
    <property type="entry name" value="WD40/YVTN_repeat-like_dom_sf"/>
</dbReference>
<reference evidence="2 3" key="1">
    <citation type="submission" date="2018-11" db="EMBL/GenBank/DDBJ databases">
        <title>Genome sequencing of Paenibacillus sp. KCOM 3021 (= ChDC PVNT-B20).</title>
        <authorList>
            <person name="Kook J.-K."/>
            <person name="Park S.-N."/>
            <person name="Lim Y.K."/>
        </authorList>
    </citation>
    <scope>NUCLEOTIDE SEQUENCE [LARGE SCALE GENOMIC DNA]</scope>
    <source>
        <strain evidence="2 3">KCOM 3021</strain>
    </source>
</reference>
<dbReference type="InterPro" id="IPR034641">
    <property type="entry name" value="RGL11"/>
</dbReference>
<dbReference type="OrthoDB" id="9816589at2"/>
<dbReference type="InterPro" id="IPR028994">
    <property type="entry name" value="Integrin_alpha_N"/>
</dbReference>
<evidence type="ECO:0000313" key="3">
    <source>
        <dbReference type="Proteomes" id="UP000267017"/>
    </source>
</evidence>
<dbReference type="SUPFAM" id="SSF69318">
    <property type="entry name" value="Integrin alpha N-terminal domain"/>
    <property type="match status" value="1"/>
</dbReference>